<proteinExistence type="predicted"/>
<feature type="non-terminal residue" evidence="3">
    <location>
        <position position="1"/>
    </location>
</feature>
<evidence type="ECO:0000259" key="2">
    <source>
        <dbReference type="Pfam" id="PF05699"/>
    </source>
</evidence>
<dbReference type="InterPro" id="IPR012337">
    <property type="entry name" value="RNaseH-like_sf"/>
</dbReference>
<organism evidence="3 4">
    <name type="scientific">Aphis craccivora</name>
    <name type="common">Cowpea aphid</name>
    <dbReference type="NCBI Taxonomy" id="307492"/>
    <lineage>
        <taxon>Eukaryota</taxon>
        <taxon>Metazoa</taxon>
        <taxon>Ecdysozoa</taxon>
        <taxon>Arthropoda</taxon>
        <taxon>Hexapoda</taxon>
        <taxon>Insecta</taxon>
        <taxon>Pterygota</taxon>
        <taxon>Neoptera</taxon>
        <taxon>Paraneoptera</taxon>
        <taxon>Hemiptera</taxon>
        <taxon>Sternorrhyncha</taxon>
        <taxon>Aphidomorpha</taxon>
        <taxon>Aphidoidea</taxon>
        <taxon>Aphididae</taxon>
        <taxon>Aphidini</taxon>
        <taxon>Aphis</taxon>
        <taxon>Aphis</taxon>
    </lineage>
</organism>
<sequence length="132" mass="14585">SELKNIFPSLYTALCIALTLPVSSASPERAFSKLKLIKTRLRSSMCEERLESLMMISCEKDIPIDTDEVIKCFSSDGVRVIYRTRGTSASVSPTSCMTERGHREDGTRGRLNCTKGSNSFVGALLASHYQDL</sequence>
<dbReference type="GO" id="GO:0046983">
    <property type="term" value="F:protein dimerization activity"/>
    <property type="evidence" value="ECO:0007669"/>
    <property type="project" value="InterPro"/>
</dbReference>
<dbReference type="AlphaFoldDB" id="A0A6G0YT98"/>
<feature type="chain" id="PRO_5026234030" evidence="1">
    <location>
        <begin position="26"/>
        <end position="132"/>
    </location>
</feature>
<protein>
    <submittedName>
        <fullName evidence="3">Zinc finger MYM-type protein 1-like</fullName>
    </submittedName>
</protein>
<dbReference type="PANTHER" id="PTHR45749:SF35">
    <property type="entry name" value="AC-LIKE TRANSPOSASE-RELATED"/>
    <property type="match status" value="1"/>
</dbReference>
<evidence type="ECO:0000256" key="1">
    <source>
        <dbReference type="SAM" id="SignalP"/>
    </source>
</evidence>
<evidence type="ECO:0000313" key="3">
    <source>
        <dbReference type="EMBL" id="KAF0761100.1"/>
    </source>
</evidence>
<feature type="signal peptide" evidence="1">
    <location>
        <begin position="1"/>
        <end position="25"/>
    </location>
</feature>
<accession>A0A6G0YT98</accession>
<evidence type="ECO:0000313" key="4">
    <source>
        <dbReference type="Proteomes" id="UP000478052"/>
    </source>
</evidence>
<feature type="domain" description="HAT C-terminal dimerisation" evidence="2">
    <location>
        <begin position="4"/>
        <end position="57"/>
    </location>
</feature>
<dbReference type="OrthoDB" id="8124016at2759"/>
<dbReference type="InterPro" id="IPR008906">
    <property type="entry name" value="HATC_C_dom"/>
</dbReference>
<dbReference type="Pfam" id="PF05699">
    <property type="entry name" value="Dimer_Tnp_hAT"/>
    <property type="match status" value="1"/>
</dbReference>
<dbReference type="SUPFAM" id="SSF53098">
    <property type="entry name" value="Ribonuclease H-like"/>
    <property type="match status" value="1"/>
</dbReference>
<name>A0A6G0YT98_APHCR</name>
<dbReference type="Proteomes" id="UP000478052">
    <property type="component" value="Unassembled WGS sequence"/>
</dbReference>
<comment type="caution">
    <text evidence="3">The sequence shown here is derived from an EMBL/GenBank/DDBJ whole genome shotgun (WGS) entry which is preliminary data.</text>
</comment>
<keyword evidence="4" id="KW-1185">Reference proteome</keyword>
<dbReference type="EMBL" id="VUJU01002492">
    <property type="protein sequence ID" value="KAF0761100.1"/>
    <property type="molecule type" value="Genomic_DNA"/>
</dbReference>
<dbReference type="PANTHER" id="PTHR45749">
    <property type="match status" value="1"/>
</dbReference>
<feature type="non-terminal residue" evidence="3">
    <location>
        <position position="132"/>
    </location>
</feature>
<reference evidence="3 4" key="1">
    <citation type="submission" date="2019-08" db="EMBL/GenBank/DDBJ databases">
        <title>Whole genome of Aphis craccivora.</title>
        <authorList>
            <person name="Voronova N.V."/>
            <person name="Shulinski R.S."/>
            <person name="Bandarenka Y.V."/>
            <person name="Zhorov D.G."/>
            <person name="Warner D."/>
        </authorList>
    </citation>
    <scope>NUCLEOTIDE SEQUENCE [LARGE SCALE GENOMIC DNA]</scope>
    <source>
        <strain evidence="3">180601</strain>
        <tissue evidence="3">Whole Body</tissue>
    </source>
</reference>
<gene>
    <name evidence="3" type="ORF">FWK35_00011288</name>
</gene>
<keyword evidence="1" id="KW-0732">Signal</keyword>